<evidence type="ECO:0000313" key="1">
    <source>
        <dbReference type="EMBL" id="KDQ95483.1"/>
    </source>
</evidence>
<gene>
    <name evidence="1" type="ORF">L798_06123</name>
</gene>
<proteinExistence type="predicted"/>
<keyword evidence="2" id="KW-1185">Reference proteome</keyword>
<sequence>MNSMCVNVRSADGKPLLSTEERADRWKEHIEGLCQGETLSNSLIEEVKEVDMEEIGDPVLRCEFDGALKDLSSNKAVGVDAIPSELLQSMGMKELEGYSIWCPKFMSLEKCHQTS</sequence>
<dbReference type="EMBL" id="KK853704">
    <property type="protein sequence ID" value="KDQ95483.1"/>
    <property type="molecule type" value="Genomic_DNA"/>
</dbReference>
<reference evidence="1 2" key="1">
    <citation type="journal article" date="2014" name="Nat. Commun.">
        <title>Molecular traces of alternative social organization in a termite genome.</title>
        <authorList>
            <person name="Terrapon N."/>
            <person name="Li C."/>
            <person name="Robertson H.M."/>
            <person name="Ji L."/>
            <person name="Meng X."/>
            <person name="Booth W."/>
            <person name="Chen Z."/>
            <person name="Childers C.P."/>
            <person name="Glastad K.M."/>
            <person name="Gokhale K."/>
            <person name="Gowin J."/>
            <person name="Gronenberg W."/>
            <person name="Hermansen R.A."/>
            <person name="Hu H."/>
            <person name="Hunt B.G."/>
            <person name="Huylmans A.K."/>
            <person name="Khalil S.M."/>
            <person name="Mitchell R.D."/>
            <person name="Munoz-Torres M.C."/>
            <person name="Mustard J.A."/>
            <person name="Pan H."/>
            <person name="Reese J.T."/>
            <person name="Scharf M.E."/>
            <person name="Sun F."/>
            <person name="Vogel H."/>
            <person name="Xiao J."/>
            <person name="Yang W."/>
            <person name="Yang Z."/>
            <person name="Yang Z."/>
            <person name="Zhou J."/>
            <person name="Zhu J."/>
            <person name="Brent C.S."/>
            <person name="Elsik C.G."/>
            <person name="Goodisman M.A."/>
            <person name="Liberles D.A."/>
            <person name="Roe R.M."/>
            <person name="Vargo E.L."/>
            <person name="Vilcinskas A."/>
            <person name="Wang J."/>
            <person name="Bornberg-Bauer E."/>
            <person name="Korb J."/>
            <person name="Zhang G."/>
            <person name="Liebig J."/>
        </authorList>
    </citation>
    <scope>NUCLEOTIDE SEQUENCE [LARGE SCALE GENOMIC DNA]</scope>
    <source>
        <tissue evidence="1">Whole organism</tissue>
    </source>
</reference>
<accession>A0A067QPS9</accession>
<dbReference type="AlphaFoldDB" id="A0A067QPS9"/>
<evidence type="ECO:0000313" key="2">
    <source>
        <dbReference type="Proteomes" id="UP000027135"/>
    </source>
</evidence>
<name>A0A067QPS9_ZOONE</name>
<protein>
    <submittedName>
        <fullName evidence="1">Uncharacterized protein</fullName>
    </submittedName>
</protein>
<dbReference type="Proteomes" id="UP000027135">
    <property type="component" value="Unassembled WGS sequence"/>
</dbReference>
<organism evidence="1 2">
    <name type="scientific">Zootermopsis nevadensis</name>
    <name type="common">Dampwood termite</name>
    <dbReference type="NCBI Taxonomy" id="136037"/>
    <lineage>
        <taxon>Eukaryota</taxon>
        <taxon>Metazoa</taxon>
        <taxon>Ecdysozoa</taxon>
        <taxon>Arthropoda</taxon>
        <taxon>Hexapoda</taxon>
        <taxon>Insecta</taxon>
        <taxon>Pterygota</taxon>
        <taxon>Neoptera</taxon>
        <taxon>Polyneoptera</taxon>
        <taxon>Dictyoptera</taxon>
        <taxon>Blattodea</taxon>
        <taxon>Blattoidea</taxon>
        <taxon>Termitoidae</taxon>
        <taxon>Termopsidae</taxon>
        <taxon>Zootermopsis</taxon>
    </lineage>
</organism>
<dbReference type="InParanoid" id="A0A067QPS9"/>